<dbReference type="Gene3D" id="3.40.50.620">
    <property type="entry name" value="HUPs"/>
    <property type="match status" value="1"/>
</dbReference>
<dbReference type="SUPFAM" id="SSF47323">
    <property type="entry name" value="Anticodon-binding domain of a subclass of class I aminoacyl-tRNA synthetases"/>
    <property type="match status" value="1"/>
</dbReference>
<evidence type="ECO:0000256" key="5">
    <source>
        <dbReference type="ARBA" id="ARBA00022840"/>
    </source>
</evidence>
<comment type="similarity">
    <text evidence="1 8">Belongs to the class-I aminoacyl-tRNA synthetase family.</text>
</comment>
<keyword evidence="5 8" id="KW-0067">ATP-binding</keyword>
<dbReference type="InterPro" id="IPR014729">
    <property type="entry name" value="Rossmann-like_a/b/a_fold"/>
</dbReference>
<reference evidence="10 11" key="1">
    <citation type="journal article" date="2019" name="Environ. Microbiol.">
        <title>At the nexus of three kingdoms: the genome of the mycorrhizal fungus Gigaspora margarita provides insights into plant, endobacterial and fungal interactions.</title>
        <authorList>
            <person name="Venice F."/>
            <person name="Ghignone S."/>
            <person name="Salvioli di Fossalunga A."/>
            <person name="Amselem J."/>
            <person name="Novero M."/>
            <person name="Xianan X."/>
            <person name="Sedzielewska Toro K."/>
            <person name="Morin E."/>
            <person name="Lipzen A."/>
            <person name="Grigoriev I.V."/>
            <person name="Henrissat B."/>
            <person name="Martin F.M."/>
            <person name="Bonfante P."/>
        </authorList>
    </citation>
    <scope>NUCLEOTIDE SEQUENCE [LARGE SCALE GENOMIC DNA]</scope>
    <source>
        <strain evidence="10 11">BEG34</strain>
    </source>
</reference>
<evidence type="ECO:0000256" key="7">
    <source>
        <dbReference type="ARBA" id="ARBA00023146"/>
    </source>
</evidence>
<dbReference type="SUPFAM" id="SSF52374">
    <property type="entry name" value="Nucleotidylyl transferase"/>
    <property type="match status" value="1"/>
</dbReference>
<evidence type="ECO:0000256" key="3">
    <source>
        <dbReference type="ARBA" id="ARBA00022598"/>
    </source>
</evidence>
<evidence type="ECO:0000256" key="6">
    <source>
        <dbReference type="ARBA" id="ARBA00022917"/>
    </source>
</evidence>
<dbReference type="InterPro" id="IPR033911">
    <property type="entry name" value="MetRS_core"/>
</dbReference>
<dbReference type="GO" id="GO:0006431">
    <property type="term" value="P:methionyl-tRNA aminoacylation"/>
    <property type="evidence" value="ECO:0007669"/>
    <property type="project" value="InterPro"/>
</dbReference>
<accession>A0A8H4A1T0</accession>
<evidence type="ECO:0000256" key="4">
    <source>
        <dbReference type="ARBA" id="ARBA00022741"/>
    </source>
</evidence>
<protein>
    <recommendedName>
        <fullName evidence="2">methionine--tRNA ligase</fullName>
        <ecNumber evidence="2">6.1.1.10</ecNumber>
    </recommendedName>
</protein>
<dbReference type="Proteomes" id="UP000439903">
    <property type="component" value="Unassembled WGS sequence"/>
</dbReference>
<dbReference type="InterPro" id="IPR009080">
    <property type="entry name" value="tRNAsynth_Ia_anticodon-bd"/>
</dbReference>
<keyword evidence="11" id="KW-1185">Reference proteome</keyword>
<organism evidence="10 11">
    <name type="scientific">Gigaspora margarita</name>
    <dbReference type="NCBI Taxonomy" id="4874"/>
    <lineage>
        <taxon>Eukaryota</taxon>
        <taxon>Fungi</taxon>
        <taxon>Fungi incertae sedis</taxon>
        <taxon>Mucoromycota</taxon>
        <taxon>Glomeromycotina</taxon>
        <taxon>Glomeromycetes</taxon>
        <taxon>Diversisporales</taxon>
        <taxon>Gigasporaceae</taxon>
        <taxon>Gigaspora</taxon>
    </lineage>
</organism>
<dbReference type="EC" id="6.1.1.10" evidence="2"/>
<keyword evidence="4 8" id="KW-0547">Nucleotide-binding</keyword>
<evidence type="ECO:0000256" key="2">
    <source>
        <dbReference type="ARBA" id="ARBA00012838"/>
    </source>
</evidence>
<keyword evidence="7 8" id="KW-0030">Aminoacyl-tRNA synthetase</keyword>
<dbReference type="GO" id="GO:0005524">
    <property type="term" value="F:ATP binding"/>
    <property type="evidence" value="ECO:0007669"/>
    <property type="project" value="UniProtKB-KW"/>
</dbReference>
<evidence type="ECO:0000313" key="10">
    <source>
        <dbReference type="EMBL" id="KAF0387756.1"/>
    </source>
</evidence>
<keyword evidence="3 8" id="KW-0436">Ligase</keyword>
<keyword evidence="6 8" id="KW-0648">Protein biosynthesis</keyword>
<dbReference type="EMBL" id="WTPW01002292">
    <property type="protein sequence ID" value="KAF0387756.1"/>
    <property type="molecule type" value="Genomic_DNA"/>
</dbReference>
<evidence type="ECO:0000256" key="1">
    <source>
        <dbReference type="ARBA" id="ARBA00005594"/>
    </source>
</evidence>
<dbReference type="PANTHER" id="PTHR43326:SF1">
    <property type="entry name" value="METHIONINE--TRNA LIGASE, MITOCHONDRIAL"/>
    <property type="match status" value="1"/>
</dbReference>
<dbReference type="Gene3D" id="1.10.730.10">
    <property type="entry name" value="Isoleucyl-tRNA Synthetase, Domain 1"/>
    <property type="match status" value="1"/>
</dbReference>
<dbReference type="OrthoDB" id="2334357at2759"/>
<feature type="domain" description="Methionyl/Leucyl tRNA synthetase" evidence="9">
    <location>
        <begin position="52"/>
        <end position="410"/>
    </location>
</feature>
<evidence type="ECO:0000313" key="11">
    <source>
        <dbReference type="Proteomes" id="UP000439903"/>
    </source>
</evidence>
<dbReference type="PRINTS" id="PR01041">
    <property type="entry name" value="TRNASYNTHMET"/>
</dbReference>
<dbReference type="InterPro" id="IPR023457">
    <property type="entry name" value="Met-tRNA_synth_2"/>
</dbReference>
<dbReference type="PANTHER" id="PTHR43326">
    <property type="entry name" value="METHIONYL-TRNA SYNTHETASE"/>
    <property type="match status" value="1"/>
</dbReference>
<evidence type="ECO:0000256" key="8">
    <source>
        <dbReference type="RuleBase" id="RU363039"/>
    </source>
</evidence>
<dbReference type="AlphaFoldDB" id="A0A8H4A1T0"/>
<gene>
    <name evidence="10" type="ORF">F8M41_011163</name>
</gene>
<comment type="caution">
    <text evidence="10">The sequence shown here is derived from an EMBL/GenBank/DDBJ whole genome shotgun (WGS) entry which is preliminary data.</text>
</comment>
<sequence>MFTLSVPNLFRFSSFRLDQSNFSRCISSNRSLRNIMNNDYTPIISHVRKKPIFITTPVFTLHSDTIISSLYTAIAADSLKRYYELKGLEVKLSVGASEYGALKVKSILGRTDLNLQEQCKNISDKYKKLLDAAMVSYTDFIRTTEKRHENAVEHVWNRLIENDLVYKDKIEGWYSKNDRLFYDEADIKEITHSHSGKKLKVTNYTGRPVEWHVEERYKFRLSKILPKLMEWLKDYEEFINAPNSLHGLINKIRQGLVEDVPISRPRSSTDWKSNLPGETEQIIDPLFDAYINYLTVTGFPWSENNYNKFCPLDIQICPKYILRSHVIYGPALLMGIKLSPPKKIFAHSFRQSRSNAEPFQVINYYGADVFRYVYLAYVDSSNSNKFSNQNINIWYTMDLVNQLGQLIHKCLSSQLFPNGPWIPIFSKNTNGIPETDRIIHQALETLPDTIEKYYKKLEFSKALKQILATITLANKYFDKISPIEFVTTKDYISMNRALYYSFETLRITGILLQPIMPDRSLKLLNILGIRHNEHKWEDAKFGKGWPILDNKRRKWAPYLYYNLYPHLPNQVDDNVFANKDKK</sequence>
<proteinExistence type="inferred from homology"/>
<evidence type="ECO:0000259" key="9">
    <source>
        <dbReference type="Pfam" id="PF09334"/>
    </source>
</evidence>
<dbReference type="GO" id="GO:0004825">
    <property type="term" value="F:methionine-tRNA ligase activity"/>
    <property type="evidence" value="ECO:0007669"/>
    <property type="project" value="UniProtKB-EC"/>
</dbReference>
<dbReference type="InterPro" id="IPR015413">
    <property type="entry name" value="Methionyl/Leucyl_tRNA_Synth"/>
</dbReference>
<dbReference type="Pfam" id="PF09334">
    <property type="entry name" value="tRNA-synt_1g"/>
    <property type="match status" value="1"/>
</dbReference>
<name>A0A8H4A1T0_GIGMA</name>
<dbReference type="Gene3D" id="2.170.220.10">
    <property type="match status" value="1"/>
</dbReference>